<reference evidence="2 3" key="1">
    <citation type="submission" date="2023-03" db="EMBL/GenBank/DDBJ databases">
        <title>WGS of Gossypium arboreum.</title>
        <authorList>
            <person name="Yu D."/>
        </authorList>
    </citation>
    <scope>NUCLEOTIDE SEQUENCE [LARGE SCALE GENOMIC DNA]</scope>
    <source>
        <tissue evidence="2">Leaf</tissue>
    </source>
</reference>
<comment type="caution">
    <text evidence="2">The sequence shown here is derived from an EMBL/GenBank/DDBJ whole genome shotgun (WGS) entry which is preliminary data.</text>
</comment>
<proteinExistence type="predicted"/>
<feature type="domain" description="RNase H type-1" evidence="1">
    <location>
        <begin position="4"/>
        <end position="71"/>
    </location>
</feature>
<dbReference type="Gene3D" id="3.30.420.10">
    <property type="entry name" value="Ribonuclease H-like superfamily/Ribonuclease H"/>
    <property type="match status" value="1"/>
</dbReference>
<evidence type="ECO:0000313" key="3">
    <source>
        <dbReference type="Proteomes" id="UP001358586"/>
    </source>
</evidence>
<dbReference type="InterPro" id="IPR036397">
    <property type="entry name" value="RNaseH_sf"/>
</dbReference>
<evidence type="ECO:0000259" key="1">
    <source>
        <dbReference type="Pfam" id="PF13456"/>
    </source>
</evidence>
<dbReference type="Pfam" id="PF13456">
    <property type="entry name" value="RVT_3"/>
    <property type="match status" value="1"/>
</dbReference>
<name>A0ABR0NGQ5_GOSAR</name>
<dbReference type="InterPro" id="IPR002156">
    <property type="entry name" value="RNaseH_domain"/>
</dbReference>
<sequence length="95" mass="10729">MRLGLAMGVEKIEIEGDTSTIIKKCLSTTIEKLKIGAYIIDIQYKKSGFQSIQFKYIQRLTNKIAHKIASESLKRREEVYLEGFIAQICFGVAGI</sequence>
<gene>
    <name evidence="2" type="ORF">PVK06_035399</name>
</gene>
<organism evidence="2 3">
    <name type="scientific">Gossypium arboreum</name>
    <name type="common">Tree cotton</name>
    <name type="synonym">Gossypium nanking</name>
    <dbReference type="NCBI Taxonomy" id="29729"/>
    <lineage>
        <taxon>Eukaryota</taxon>
        <taxon>Viridiplantae</taxon>
        <taxon>Streptophyta</taxon>
        <taxon>Embryophyta</taxon>
        <taxon>Tracheophyta</taxon>
        <taxon>Spermatophyta</taxon>
        <taxon>Magnoliopsida</taxon>
        <taxon>eudicotyledons</taxon>
        <taxon>Gunneridae</taxon>
        <taxon>Pentapetalae</taxon>
        <taxon>rosids</taxon>
        <taxon>malvids</taxon>
        <taxon>Malvales</taxon>
        <taxon>Malvaceae</taxon>
        <taxon>Malvoideae</taxon>
        <taxon>Gossypium</taxon>
    </lineage>
</organism>
<accession>A0ABR0NGQ5</accession>
<evidence type="ECO:0000313" key="2">
    <source>
        <dbReference type="EMBL" id="KAK5794188.1"/>
    </source>
</evidence>
<keyword evidence="3" id="KW-1185">Reference proteome</keyword>
<dbReference type="Proteomes" id="UP001358586">
    <property type="component" value="Chromosome 10"/>
</dbReference>
<dbReference type="EMBL" id="JARKNE010000010">
    <property type="protein sequence ID" value="KAK5794188.1"/>
    <property type="molecule type" value="Genomic_DNA"/>
</dbReference>
<protein>
    <recommendedName>
        <fullName evidence="1">RNase H type-1 domain-containing protein</fullName>
    </recommendedName>
</protein>